<dbReference type="OrthoDB" id="585311at2759"/>
<dbReference type="InterPro" id="IPR006566">
    <property type="entry name" value="FBD"/>
</dbReference>
<dbReference type="SUPFAM" id="SSF81383">
    <property type="entry name" value="F-box domain"/>
    <property type="match status" value="1"/>
</dbReference>
<sequence length="350" mass="40092">MACQQGPNTDRCVKNTFKMTRSKDIQLHHLPTDVLRGILSRLTLKEAVQMSILSRKWRRLWKCYPKLVFTRATMRSSDAMAGHQKPLRTRFIRGINSVTRQLKSVNLNKFVVKFALRKRHTPHIDRWINFSAKSRTKHVVLDLCPRRRFSADTDDRYSFPLHLFNASSGSCVKSLRLGYVYLTLSPDLGGFSNLKKLSLHKPKKRNLVGLRIGQGLSRLQYLQVQFCSLTKLDIQAPNLTTFVFDDYMIPIVLGEPLKISEATISLFASSDCFNYVFRDLVNALSHPHPHSHLKTVHMTGFYGLRGQLELARYLLRNATSLNRMIIDPMVGREQLMFDGQISEGSTPTSV</sequence>
<dbReference type="EMBL" id="CM000880">
    <property type="protein sequence ID" value="KQK17050.2"/>
    <property type="molecule type" value="Genomic_DNA"/>
</dbReference>
<dbReference type="InParanoid" id="A0A0Q3RVZ6"/>
<dbReference type="InterPro" id="IPR055357">
    <property type="entry name" value="LRR_At1g61320_AtMIF1"/>
</dbReference>
<name>A0A0Q3RVZ6_BRADI</name>
<dbReference type="Gene3D" id="1.20.1280.50">
    <property type="match status" value="1"/>
</dbReference>
<evidence type="ECO:0000259" key="1">
    <source>
        <dbReference type="PROSITE" id="PS50181"/>
    </source>
</evidence>
<protein>
    <recommendedName>
        <fullName evidence="1">F-box domain-containing protein</fullName>
    </recommendedName>
</protein>
<dbReference type="Proteomes" id="UP000008810">
    <property type="component" value="Chromosome 1"/>
</dbReference>
<dbReference type="PANTHER" id="PTHR34145">
    <property type="entry name" value="OS02G0105600 PROTEIN"/>
    <property type="match status" value="1"/>
</dbReference>
<evidence type="ECO:0000313" key="2">
    <source>
        <dbReference type="EMBL" id="KQK17050.2"/>
    </source>
</evidence>
<dbReference type="AlphaFoldDB" id="A0A0Q3RVZ6"/>
<dbReference type="Pfam" id="PF00646">
    <property type="entry name" value="F-box"/>
    <property type="match status" value="1"/>
</dbReference>
<dbReference type="PANTHER" id="PTHR34145:SF48">
    <property type="entry name" value="OS01G0553400 PROTEIN"/>
    <property type="match status" value="1"/>
</dbReference>
<dbReference type="Gramene" id="KQK17050">
    <property type="protein sequence ID" value="KQK17050"/>
    <property type="gene ID" value="BRADI_1g32191v3"/>
</dbReference>
<dbReference type="Pfam" id="PF08387">
    <property type="entry name" value="FBD"/>
    <property type="match status" value="1"/>
</dbReference>
<dbReference type="STRING" id="15368.A0A0Q3RVZ6"/>
<evidence type="ECO:0000313" key="4">
    <source>
        <dbReference type="Proteomes" id="UP000008810"/>
    </source>
</evidence>
<proteinExistence type="predicted"/>
<feature type="domain" description="F-box" evidence="1">
    <location>
        <begin position="24"/>
        <end position="72"/>
    </location>
</feature>
<dbReference type="PROSITE" id="PS50181">
    <property type="entry name" value="FBOX"/>
    <property type="match status" value="1"/>
</dbReference>
<gene>
    <name evidence="2" type="ORF">BRADI_1g32191v3</name>
</gene>
<accession>A0A0Q3RVZ6</accession>
<dbReference type="SUPFAM" id="SSF52047">
    <property type="entry name" value="RNI-like"/>
    <property type="match status" value="1"/>
</dbReference>
<dbReference type="InterPro" id="IPR001810">
    <property type="entry name" value="F-box_dom"/>
</dbReference>
<reference evidence="3" key="3">
    <citation type="submission" date="2018-08" db="UniProtKB">
        <authorList>
            <consortium name="EnsemblPlants"/>
        </authorList>
    </citation>
    <scope>IDENTIFICATION</scope>
    <source>
        <strain evidence="3">cv. Bd21</strain>
    </source>
</reference>
<dbReference type="FunCoup" id="A0A0Q3RVZ6">
    <property type="interactions" value="57"/>
</dbReference>
<dbReference type="Pfam" id="PF23622">
    <property type="entry name" value="LRR_At1g61320_AtMIF1"/>
    <property type="match status" value="1"/>
</dbReference>
<reference evidence="2" key="2">
    <citation type="submission" date="2017-06" db="EMBL/GenBank/DDBJ databases">
        <title>WGS assembly of Brachypodium distachyon.</title>
        <authorList>
            <consortium name="The International Brachypodium Initiative"/>
            <person name="Lucas S."/>
            <person name="Harmon-Smith M."/>
            <person name="Lail K."/>
            <person name="Tice H."/>
            <person name="Grimwood J."/>
            <person name="Bruce D."/>
            <person name="Barry K."/>
            <person name="Shu S."/>
            <person name="Lindquist E."/>
            <person name="Wang M."/>
            <person name="Pitluck S."/>
            <person name="Vogel J.P."/>
            <person name="Garvin D.F."/>
            <person name="Mockler T.C."/>
            <person name="Schmutz J."/>
            <person name="Rokhsar D."/>
            <person name="Bevan M.W."/>
        </authorList>
    </citation>
    <scope>NUCLEOTIDE SEQUENCE</scope>
    <source>
        <strain evidence="2">Bd21</strain>
    </source>
</reference>
<reference evidence="2 3" key="1">
    <citation type="journal article" date="2010" name="Nature">
        <title>Genome sequencing and analysis of the model grass Brachypodium distachyon.</title>
        <authorList>
            <consortium name="International Brachypodium Initiative"/>
        </authorList>
    </citation>
    <scope>NUCLEOTIDE SEQUENCE [LARGE SCALE GENOMIC DNA]</scope>
    <source>
        <strain evidence="2 3">Bd21</strain>
    </source>
</reference>
<dbReference type="InterPro" id="IPR053772">
    <property type="entry name" value="At1g61320/At1g61330-like"/>
</dbReference>
<keyword evidence="4" id="KW-1185">Reference proteome</keyword>
<organism evidence="2">
    <name type="scientific">Brachypodium distachyon</name>
    <name type="common">Purple false brome</name>
    <name type="synonym">Trachynia distachya</name>
    <dbReference type="NCBI Taxonomy" id="15368"/>
    <lineage>
        <taxon>Eukaryota</taxon>
        <taxon>Viridiplantae</taxon>
        <taxon>Streptophyta</taxon>
        <taxon>Embryophyta</taxon>
        <taxon>Tracheophyta</taxon>
        <taxon>Spermatophyta</taxon>
        <taxon>Magnoliopsida</taxon>
        <taxon>Liliopsida</taxon>
        <taxon>Poales</taxon>
        <taxon>Poaceae</taxon>
        <taxon>BOP clade</taxon>
        <taxon>Pooideae</taxon>
        <taxon>Stipodae</taxon>
        <taxon>Brachypodieae</taxon>
        <taxon>Brachypodium</taxon>
    </lineage>
</organism>
<dbReference type="InterPro" id="IPR036047">
    <property type="entry name" value="F-box-like_dom_sf"/>
</dbReference>
<evidence type="ECO:0000313" key="3">
    <source>
        <dbReference type="EnsemblPlants" id="KQK17050"/>
    </source>
</evidence>
<dbReference type="EnsemblPlants" id="KQK17050">
    <property type="protein sequence ID" value="KQK17050"/>
    <property type="gene ID" value="BRADI_1g32191v3"/>
</dbReference>